<keyword evidence="3" id="KW-0874">Quinone</keyword>
<evidence type="ECO:0000313" key="7">
    <source>
        <dbReference type="EMBL" id="PKR87486.1"/>
    </source>
</evidence>
<feature type="transmembrane region" description="Helical" evidence="6">
    <location>
        <begin position="245"/>
        <end position="261"/>
    </location>
</feature>
<feature type="transmembrane region" description="Helical" evidence="6">
    <location>
        <begin position="267"/>
        <end position="285"/>
    </location>
</feature>
<feature type="transmembrane region" description="Helical" evidence="6">
    <location>
        <begin position="105"/>
        <end position="127"/>
    </location>
</feature>
<dbReference type="InterPro" id="IPR018086">
    <property type="entry name" value="NADH_UbQ_OxRdtase_su1_CS"/>
</dbReference>
<dbReference type="PANTHER" id="PTHR43359">
    <property type="entry name" value="FORMATE HYDROGENLYASE SUBUNIT 4"/>
    <property type="match status" value="1"/>
</dbReference>
<reference evidence="7 8" key="1">
    <citation type="submission" date="2017-12" db="EMBL/GenBank/DDBJ databases">
        <title>Anaerobic carbon monoxide metabolism by Pleomorphomonas carboxyditropha sp. nov., a new mesophilic hydrogenogenic carboxidotroph.</title>
        <authorList>
            <person name="Esquivel-Elizondo S."/>
            <person name="Krajmalnik-Brown R."/>
        </authorList>
    </citation>
    <scope>NUCLEOTIDE SEQUENCE [LARGE SCALE GENOMIC DNA]</scope>
    <source>
        <strain evidence="7 8">R5-392</strain>
    </source>
</reference>
<dbReference type="InterPro" id="IPR001694">
    <property type="entry name" value="NADH_UbQ_OxRdtase_su1/FPO"/>
</dbReference>
<evidence type="ECO:0000256" key="6">
    <source>
        <dbReference type="SAM" id="Phobius"/>
    </source>
</evidence>
<keyword evidence="2 6" id="KW-0812">Transmembrane</keyword>
<dbReference type="Proteomes" id="UP000233491">
    <property type="component" value="Unassembled WGS sequence"/>
</dbReference>
<dbReference type="OrthoDB" id="9803734at2"/>
<comment type="subcellular location">
    <subcellularLocation>
        <location evidence="1">Membrane</location>
        <topology evidence="1">Multi-pass membrane protein</topology>
    </subcellularLocation>
</comment>
<organism evidence="7 8">
    <name type="scientific">Pleomorphomonas diazotrophica</name>
    <dbReference type="NCBI Taxonomy" id="1166257"/>
    <lineage>
        <taxon>Bacteria</taxon>
        <taxon>Pseudomonadati</taxon>
        <taxon>Pseudomonadota</taxon>
        <taxon>Alphaproteobacteria</taxon>
        <taxon>Hyphomicrobiales</taxon>
        <taxon>Pleomorphomonadaceae</taxon>
        <taxon>Pleomorphomonas</taxon>
    </lineage>
</organism>
<dbReference type="GO" id="GO:0005886">
    <property type="term" value="C:plasma membrane"/>
    <property type="evidence" value="ECO:0007669"/>
    <property type="project" value="TreeGrafter"/>
</dbReference>
<keyword evidence="4 6" id="KW-1133">Transmembrane helix</keyword>
<dbReference type="Pfam" id="PF00146">
    <property type="entry name" value="NADHdh"/>
    <property type="match status" value="1"/>
</dbReference>
<evidence type="ECO:0000256" key="4">
    <source>
        <dbReference type="ARBA" id="ARBA00022989"/>
    </source>
</evidence>
<feature type="transmembrane region" description="Helical" evidence="6">
    <location>
        <begin position="297"/>
        <end position="318"/>
    </location>
</feature>
<evidence type="ECO:0000256" key="3">
    <source>
        <dbReference type="ARBA" id="ARBA00022719"/>
    </source>
</evidence>
<dbReference type="PANTHER" id="PTHR43359:SF1">
    <property type="entry name" value="FORMATE HYDROGENLYASE SUBUNIT 4-RELATED"/>
    <property type="match status" value="1"/>
</dbReference>
<protein>
    <submittedName>
        <fullName evidence="7">Hydrogenase</fullName>
    </submittedName>
</protein>
<dbReference type="AlphaFoldDB" id="A0A1I4RMH3"/>
<gene>
    <name evidence="7" type="ORF">CXZ10_19255</name>
</gene>
<keyword evidence="8" id="KW-1185">Reference proteome</keyword>
<keyword evidence="5 6" id="KW-0472">Membrane</keyword>
<dbReference type="EMBL" id="PJNW01000017">
    <property type="protein sequence ID" value="PKR87486.1"/>
    <property type="molecule type" value="Genomic_DNA"/>
</dbReference>
<dbReference type="InterPro" id="IPR052561">
    <property type="entry name" value="ComplexI_Subunit1"/>
</dbReference>
<dbReference type="PROSITE" id="PS00668">
    <property type="entry name" value="COMPLEX1_ND1_2"/>
    <property type="match status" value="1"/>
</dbReference>
<evidence type="ECO:0000256" key="5">
    <source>
        <dbReference type="ARBA" id="ARBA00023136"/>
    </source>
</evidence>
<evidence type="ECO:0000313" key="8">
    <source>
        <dbReference type="Proteomes" id="UP000233491"/>
    </source>
</evidence>
<evidence type="ECO:0000256" key="2">
    <source>
        <dbReference type="ARBA" id="ARBA00022692"/>
    </source>
</evidence>
<proteinExistence type="predicted"/>
<comment type="caution">
    <text evidence="7">The sequence shown here is derived from an EMBL/GenBank/DDBJ whole genome shotgun (WGS) entry which is preliminary data.</text>
</comment>
<feature type="transmembrane region" description="Helical" evidence="6">
    <location>
        <begin position="71"/>
        <end position="93"/>
    </location>
</feature>
<sequence>MSNQIAILLAVLLFPGGVFALAFGLAMKGVDRRVAARLQSRVGPPLLQPFFDIIKLGFKRTMVPAAANETVFLYTPLVGVVAMLVAAALVPITSVYAPDAAIGNLLVLLYLLMIPGIVLMIAGSASGSPYGAIGFSREMALMIAYEGPLVLIAAAVAIRTGMGMGGWATFSLNDIVAYQQAHGSFLFDPVMWPAVAAFCFFYPANVGIVPFDIPEAETEVLEGPLLEYSGPVLALFKIMSALKKVVVLGLGIALFFPAAPAGIVGGFLVWLVKMAVMMLVGITAVRLSMGRMRIDQAFVFFLKWPLLLAVASLAVVVVV</sequence>
<dbReference type="GO" id="GO:0048038">
    <property type="term" value="F:quinone binding"/>
    <property type="evidence" value="ECO:0007669"/>
    <property type="project" value="UniProtKB-KW"/>
</dbReference>
<name>A0A1I4RMH3_9HYPH</name>
<evidence type="ECO:0000256" key="1">
    <source>
        <dbReference type="ARBA" id="ARBA00004141"/>
    </source>
</evidence>
<dbReference type="RefSeq" id="WP_101290995.1">
    <property type="nucleotide sequence ID" value="NZ_FOUQ01000002.1"/>
</dbReference>
<accession>A0A1I4RMH3</accession>